<feature type="region of interest" description="Disordered" evidence="3">
    <location>
        <begin position="363"/>
        <end position="384"/>
    </location>
</feature>
<reference evidence="5 6" key="1">
    <citation type="submission" date="2019-03" db="EMBL/GenBank/DDBJ databases">
        <title>Rhodosporidium diobovatum UCD-FST 08-225 genome sequencing, assembly, and annotation.</title>
        <authorList>
            <person name="Fakankun I.U."/>
            <person name="Fristensky B."/>
            <person name="Levin D.B."/>
        </authorList>
    </citation>
    <scope>NUCLEOTIDE SEQUENCE [LARGE SCALE GENOMIC DNA]</scope>
    <source>
        <strain evidence="5 6">UCD-FST 08-225</strain>
    </source>
</reference>
<name>A0A5C5G4A3_9BASI</name>
<comment type="similarity">
    <text evidence="1">Belongs to the flavin monoamine oxidase family.</text>
</comment>
<dbReference type="GO" id="GO:0003682">
    <property type="term" value="F:chromatin binding"/>
    <property type="evidence" value="ECO:0007669"/>
    <property type="project" value="TreeGrafter"/>
</dbReference>
<dbReference type="SUPFAM" id="SSF51905">
    <property type="entry name" value="FAD/NAD(P)-binding domain"/>
    <property type="match status" value="1"/>
</dbReference>
<comment type="caution">
    <text evidence="5">The sequence shown here is derived from an EMBL/GenBank/DDBJ whole genome shotgun (WGS) entry which is preliminary data.</text>
</comment>
<dbReference type="InterPro" id="IPR002937">
    <property type="entry name" value="Amino_oxidase"/>
</dbReference>
<dbReference type="PANTHER" id="PTHR10742">
    <property type="entry name" value="FLAVIN MONOAMINE OXIDASE"/>
    <property type="match status" value="1"/>
</dbReference>
<dbReference type="PANTHER" id="PTHR10742:SF386">
    <property type="entry name" value="LYSINE-SPECIFIC HISTONE DEMETHYLASE 1A"/>
    <property type="match status" value="1"/>
</dbReference>
<keyword evidence="2" id="KW-0560">Oxidoreductase</keyword>
<dbReference type="SUPFAM" id="SSF54373">
    <property type="entry name" value="FAD-linked reductases, C-terminal domain"/>
    <property type="match status" value="1"/>
</dbReference>
<gene>
    <name evidence="5" type="ORF">DMC30DRAFT_347433</name>
</gene>
<accession>A0A5C5G4A3</accession>
<protein>
    <recommendedName>
        <fullName evidence="4">Amine oxidase domain-containing protein</fullName>
    </recommendedName>
</protein>
<dbReference type="OrthoDB" id="5046242at2759"/>
<keyword evidence="6" id="KW-1185">Reference proteome</keyword>
<evidence type="ECO:0000313" key="6">
    <source>
        <dbReference type="Proteomes" id="UP000311382"/>
    </source>
</evidence>
<dbReference type="InterPro" id="IPR050281">
    <property type="entry name" value="Flavin_monoamine_oxidase"/>
</dbReference>
<evidence type="ECO:0000256" key="2">
    <source>
        <dbReference type="ARBA" id="ARBA00023002"/>
    </source>
</evidence>
<dbReference type="EMBL" id="SOZI01000012">
    <property type="protein sequence ID" value="TNY23356.1"/>
    <property type="molecule type" value="Genomic_DNA"/>
</dbReference>
<sequence length="489" mass="50793">MCDALIIGTGIAGLAAARELSRFRLVLVDARDRTGGRILTSNVLPDHPVDLGGSMVHGFNEGNPVAGLITRDLDMDVHIPSPGAKGIVVGPDGPLAEADATSLLATSAQNAFTPAAGTSPDASVASLLLPTRAHDPRLVALARTAEIGAGTTLEEQAAQYAGFEQGYKGTDAFPLGGYGEVVRNLVAEVKAAGGEVHLDAEVSRVEDLGEGNGVRVTTKRGQSFSARAVISTIPHAVLQQRPPTFDPPLSPQFLGAIERMRTGALEKIVLSYPSAWWPSPAETGSFLLLPLSTEPISSAQTLEEVFSRAVIPVASFERIGVTPHPTLLAYVGASAARAIARFSAEEVAAAFHAYLVARLAPSSGTSSSSSPSSSSVAAPSPTTSRVTTWLTDPFSLGATSAPTPLKSSSLPGPNPNAAGVRASPLDFHIAGRPTWGGRLGFAGEHTDVDNHGSVAGAFVSGRREGARVRECLEGWEEREVKAKGREEKA</sequence>
<evidence type="ECO:0000313" key="5">
    <source>
        <dbReference type="EMBL" id="TNY23356.1"/>
    </source>
</evidence>
<dbReference type="Proteomes" id="UP000311382">
    <property type="component" value="Unassembled WGS sequence"/>
</dbReference>
<organism evidence="5 6">
    <name type="scientific">Rhodotorula diobovata</name>
    <dbReference type="NCBI Taxonomy" id="5288"/>
    <lineage>
        <taxon>Eukaryota</taxon>
        <taxon>Fungi</taxon>
        <taxon>Dikarya</taxon>
        <taxon>Basidiomycota</taxon>
        <taxon>Pucciniomycotina</taxon>
        <taxon>Microbotryomycetes</taxon>
        <taxon>Sporidiobolales</taxon>
        <taxon>Sporidiobolaceae</taxon>
        <taxon>Rhodotorula</taxon>
    </lineage>
</organism>
<feature type="domain" description="Amine oxidase" evidence="4">
    <location>
        <begin position="11"/>
        <end position="468"/>
    </location>
</feature>
<dbReference type="GO" id="GO:0050660">
    <property type="term" value="F:flavin adenine dinucleotide binding"/>
    <property type="evidence" value="ECO:0007669"/>
    <property type="project" value="TreeGrafter"/>
</dbReference>
<evidence type="ECO:0000259" key="4">
    <source>
        <dbReference type="Pfam" id="PF01593"/>
    </source>
</evidence>
<dbReference type="Gene3D" id="3.50.50.60">
    <property type="entry name" value="FAD/NAD(P)-binding domain"/>
    <property type="match status" value="1"/>
</dbReference>
<dbReference type="Gene3D" id="3.90.660.10">
    <property type="match status" value="1"/>
</dbReference>
<dbReference type="STRING" id="5288.A0A5C5G4A3"/>
<dbReference type="AlphaFoldDB" id="A0A5C5G4A3"/>
<dbReference type="InterPro" id="IPR036188">
    <property type="entry name" value="FAD/NAD-bd_sf"/>
</dbReference>
<evidence type="ECO:0000256" key="3">
    <source>
        <dbReference type="SAM" id="MobiDB-lite"/>
    </source>
</evidence>
<dbReference type="GO" id="GO:0016491">
    <property type="term" value="F:oxidoreductase activity"/>
    <property type="evidence" value="ECO:0007669"/>
    <property type="project" value="UniProtKB-KW"/>
</dbReference>
<dbReference type="PRINTS" id="PR00469">
    <property type="entry name" value="PNDRDTASEII"/>
</dbReference>
<dbReference type="GO" id="GO:0006338">
    <property type="term" value="P:chromatin remodeling"/>
    <property type="evidence" value="ECO:0007669"/>
    <property type="project" value="TreeGrafter"/>
</dbReference>
<evidence type="ECO:0000256" key="1">
    <source>
        <dbReference type="ARBA" id="ARBA00005995"/>
    </source>
</evidence>
<proteinExistence type="inferred from homology"/>
<dbReference type="Pfam" id="PF01593">
    <property type="entry name" value="Amino_oxidase"/>
    <property type="match status" value="1"/>
</dbReference>